<reference evidence="1 2" key="1">
    <citation type="submission" date="2023-04" db="EMBL/GenBank/DDBJ databases">
        <title>Clostridium tannerae sp. nov., isolated from the fecal material of an alpaca.</title>
        <authorList>
            <person name="Miller S."/>
            <person name="Hendry M."/>
            <person name="King J."/>
            <person name="Sankaranarayanan K."/>
            <person name="Lawson P.A."/>
        </authorList>
    </citation>
    <scope>NUCLEOTIDE SEQUENCE [LARGE SCALE GENOMIC DNA]</scope>
    <source>
        <strain evidence="1 2">A1-XYC3</strain>
    </source>
</reference>
<evidence type="ECO:0000313" key="1">
    <source>
        <dbReference type="EMBL" id="MDW8800444.1"/>
    </source>
</evidence>
<name>A0ABU4JR36_9CLOT</name>
<keyword evidence="2" id="KW-1185">Reference proteome</keyword>
<dbReference type="Proteomes" id="UP001281656">
    <property type="component" value="Unassembled WGS sequence"/>
</dbReference>
<evidence type="ECO:0000313" key="2">
    <source>
        <dbReference type="Proteomes" id="UP001281656"/>
    </source>
</evidence>
<proteinExistence type="predicted"/>
<protein>
    <submittedName>
        <fullName evidence="1">Uncharacterized protein</fullName>
    </submittedName>
</protein>
<dbReference type="RefSeq" id="WP_318796958.1">
    <property type="nucleotide sequence ID" value="NZ_JARUJP010000004.1"/>
</dbReference>
<sequence>MLKCQEFNKVNGSAGNSETSIDAAEKAGNNTGMNLVYEAGKSYYNYLSNMKSEESSGNSDYCTVFMMF</sequence>
<gene>
    <name evidence="1" type="ORF">P8V03_04665</name>
</gene>
<dbReference type="EMBL" id="JARUJP010000004">
    <property type="protein sequence ID" value="MDW8800444.1"/>
    <property type="molecule type" value="Genomic_DNA"/>
</dbReference>
<organism evidence="1 2">
    <name type="scientific">Clostridium tanneri</name>
    <dbReference type="NCBI Taxonomy" id="3037988"/>
    <lineage>
        <taxon>Bacteria</taxon>
        <taxon>Bacillati</taxon>
        <taxon>Bacillota</taxon>
        <taxon>Clostridia</taxon>
        <taxon>Eubacteriales</taxon>
        <taxon>Clostridiaceae</taxon>
        <taxon>Clostridium</taxon>
    </lineage>
</organism>
<accession>A0ABU4JR36</accession>
<comment type="caution">
    <text evidence="1">The sequence shown here is derived from an EMBL/GenBank/DDBJ whole genome shotgun (WGS) entry which is preliminary data.</text>
</comment>